<dbReference type="CDD" id="cd01392">
    <property type="entry name" value="HTH_LacI"/>
    <property type="match status" value="1"/>
</dbReference>
<dbReference type="EMBL" id="JARDXE010000019">
    <property type="protein sequence ID" value="MDE8648458.1"/>
    <property type="molecule type" value="Genomic_DNA"/>
</dbReference>
<protein>
    <submittedName>
        <fullName evidence="5">LacI family DNA-binding transcriptional regulator</fullName>
    </submittedName>
</protein>
<dbReference type="Pfam" id="PF00356">
    <property type="entry name" value="LacI"/>
    <property type="match status" value="1"/>
</dbReference>
<keyword evidence="1" id="KW-0805">Transcription regulation</keyword>
<evidence type="ECO:0000256" key="2">
    <source>
        <dbReference type="ARBA" id="ARBA00023125"/>
    </source>
</evidence>
<proteinExistence type="predicted"/>
<dbReference type="SUPFAM" id="SSF53822">
    <property type="entry name" value="Periplasmic binding protein-like I"/>
    <property type="match status" value="1"/>
</dbReference>
<dbReference type="AlphaFoldDB" id="A0AAW6LVR5"/>
<evidence type="ECO:0000313" key="6">
    <source>
        <dbReference type="Proteomes" id="UP001217325"/>
    </source>
</evidence>
<feature type="domain" description="HTH lacI-type" evidence="4">
    <location>
        <begin position="1"/>
        <end position="54"/>
    </location>
</feature>
<dbReference type="RefSeq" id="WP_275232565.1">
    <property type="nucleotide sequence ID" value="NZ_JARDXE010000019.1"/>
</dbReference>
<name>A0AAW6LVR5_RHOSG</name>
<dbReference type="CDD" id="cd06279">
    <property type="entry name" value="PBP1_LacI-like"/>
    <property type="match status" value="1"/>
</dbReference>
<comment type="caution">
    <text evidence="5">The sequence shown here is derived from an EMBL/GenBank/DDBJ whole genome shotgun (WGS) entry which is preliminary data.</text>
</comment>
<dbReference type="GO" id="GO:0003700">
    <property type="term" value="F:DNA-binding transcription factor activity"/>
    <property type="evidence" value="ECO:0007669"/>
    <property type="project" value="TreeGrafter"/>
</dbReference>
<dbReference type="InterPro" id="IPR000843">
    <property type="entry name" value="HTH_LacI"/>
</dbReference>
<dbReference type="PANTHER" id="PTHR30146:SF138">
    <property type="entry name" value="TRANSCRIPTIONAL REGULATORY PROTEIN"/>
    <property type="match status" value="1"/>
</dbReference>
<dbReference type="InterPro" id="IPR010982">
    <property type="entry name" value="Lambda_DNA-bd_dom_sf"/>
</dbReference>
<dbReference type="SMART" id="SM00354">
    <property type="entry name" value="HTH_LACI"/>
    <property type="match status" value="1"/>
</dbReference>
<dbReference type="PANTHER" id="PTHR30146">
    <property type="entry name" value="LACI-RELATED TRANSCRIPTIONAL REPRESSOR"/>
    <property type="match status" value="1"/>
</dbReference>
<keyword evidence="2 5" id="KW-0238">DNA-binding</keyword>
<dbReference type="Gene3D" id="1.10.260.40">
    <property type="entry name" value="lambda repressor-like DNA-binding domains"/>
    <property type="match status" value="1"/>
</dbReference>
<dbReference type="Pfam" id="PF13377">
    <property type="entry name" value="Peripla_BP_3"/>
    <property type="match status" value="1"/>
</dbReference>
<evidence type="ECO:0000256" key="3">
    <source>
        <dbReference type="ARBA" id="ARBA00023163"/>
    </source>
</evidence>
<accession>A0AAW6LVR5</accession>
<dbReference type="Proteomes" id="UP001217325">
    <property type="component" value="Unassembled WGS sequence"/>
</dbReference>
<evidence type="ECO:0000256" key="1">
    <source>
        <dbReference type="ARBA" id="ARBA00023015"/>
    </source>
</evidence>
<dbReference type="InterPro" id="IPR028082">
    <property type="entry name" value="Peripla_BP_I"/>
</dbReference>
<dbReference type="SUPFAM" id="SSF47413">
    <property type="entry name" value="lambda repressor-like DNA-binding domains"/>
    <property type="match status" value="1"/>
</dbReference>
<dbReference type="Gene3D" id="3.40.50.2300">
    <property type="match status" value="2"/>
</dbReference>
<sequence length="348" mass="36598">MKDVARAAGVSQAAVSYAFSNSPKVSASQRDHIYAVAQSLSYAGPNIVGSSLRSGRVGAVGIMVMESLGHALEDPSTMLLMKGVVEVNELADVALTLLPLVSSRQEGFNSPAVRGLVDGVVLHNVTPTHPIIAALIHSGTPAVAIDSPADCGLPFIGIDDRAAGFKQMAHLLDLGHRRIGVVCERLNIGGTDGSISKTVVEHSSERVQRDRILGYFDAATARGDAGVSIEVYEASGIDRDSGVRAVRSMVEKLNPTAIATTSDVFAVAALSVLRSMNIPVPEVVSVVGFDDAPIAELMDLTTVRQPLVEKGRAAASMLLDNIDGAKRRQKIFKTKLIVRNSTGPVSTV</sequence>
<evidence type="ECO:0000313" key="5">
    <source>
        <dbReference type="EMBL" id="MDE8648458.1"/>
    </source>
</evidence>
<keyword evidence="3" id="KW-0804">Transcription</keyword>
<dbReference type="InterPro" id="IPR046335">
    <property type="entry name" value="LacI/GalR-like_sensor"/>
</dbReference>
<organism evidence="5 6">
    <name type="scientific">Rhodococcus qingshengii</name>
    <dbReference type="NCBI Taxonomy" id="334542"/>
    <lineage>
        <taxon>Bacteria</taxon>
        <taxon>Bacillati</taxon>
        <taxon>Actinomycetota</taxon>
        <taxon>Actinomycetes</taxon>
        <taxon>Mycobacteriales</taxon>
        <taxon>Nocardiaceae</taxon>
        <taxon>Rhodococcus</taxon>
        <taxon>Rhodococcus erythropolis group</taxon>
    </lineage>
</organism>
<reference evidence="5" key="1">
    <citation type="submission" date="2023-02" db="EMBL/GenBank/DDBJ databases">
        <title>A novel hydrolase synthesized by Rhodococcus erythropolis HQ is responsible for the detoxification of Zearalenone.</title>
        <authorList>
            <person name="Hu J."/>
            <person name="Xu J."/>
        </authorList>
    </citation>
    <scope>NUCLEOTIDE SEQUENCE</scope>
    <source>
        <strain evidence="5">HQ</strain>
    </source>
</reference>
<evidence type="ECO:0000259" key="4">
    <source>
        <dbReference type="PROSITE" id="PS50932"/>
    </source>
</evidence>
<gene>
    <name evidence="5" type="ORF">PXH69_26160</name>
</gene>
<dbReference type="PROSITE" id="PS50932">
    <property type="entry name" value="HTH_LACI_2"/>
    <property type="match status" value="1"/>
</dbReference>
<dbReference type="GO" id="GO:0000976">
    <property type="term" value="F:transcription cis-regulatory region binding"/>
    <property type="evidence" value="ECO:0007669"/>
    <property type="project" value="TreeGrafter"/>
</dbReference>